<sequence>MNTENNTVTEDDLHAYVDGFLNESERQAVEAWLANNPDAAEDIRQWQSQAEGLRIAFSDYARTDDQDRRFVANVAPVPRGLPRWLSAAAAGLLLFLAGTATGIYGNRLLATAPPQQIASALDDLPAQANSAYLIYTKEVRHPVEVGADQEAHLVAWLGKRLDYKLRAPDLTKDGFHLVGGRLLPVSGKAGAMLMYEDGNGKRLTVLLGRNPVNEETSFRFASNGALETFYWIDGEIGYAVTGELTRARLQQIAEECYRQFES</sequence>
<name>A0ABU0BVD3_9HYPH</name>
<evidence type="ECO:0000313" key="3">
    <source>
        <dbReference type="Proteomes" id="UP001230207"/>
    </source>
</evidence>
<proteinExistence type="predicted"/>
<gene>
    <name evidence="2" type="ORF">QO002_002950</name>
</gene>
<reference evidence="2 3" key="1">
    <citation type="submission" date="2023-07" db="EMBL/GenBank/DDBJ databases">
        <title>Genomic Encyclopedia of Type Strains, Phase IV (KMG-IV): sequencing the most valuable type-strain genomes for metagenomic binning, comparative biology and taxonomic classification.</title>
        <authorList>
            <person name="Goeker M."/>
        </authorList>
    </citation>
    <scope>NUCLEOTIDE SEQUENCE [LARGE SCALE GENOMIC DNA]</scope>
    <source>
        <strain evidence="2 3">DSM 1112</strain>
    </source>
</reference>
<dbReference type="RefSeq" id="WP_307230895.1">
    <property type="nucleotide sequence ID" value="NZ_JAUSVF010000001.1"/>
</dbReference>
<keyword evidence="3" id="KW-1185">Reference proteome</keyword>
<dbReference type="Proteomes" id="UP001230207">
    <property type="component" value="Unassembled WGS sequence"/>
</dbReference>
<evidence type="ECO:0000313" key="2">
    <source>
        <dbReference type="EMBL" id="MDQ0320812.1"/>
    </source>
</evidence>
<feature type="transmembrane region" description="Helical" evidence="1">
    <location>
        <begin position="84"/>
        <end position="105"/>
    </location>
</feature>
<keyword evidence="1" id="KW-0472">Membrane</keyword>
<keyword evidence="1" id="KW-0812">Transmembrane</keyword>
<keyword evidence="1" id="KW-1133">Transmembrane helix</keyword>
<organism evidence="2 3">
    <name type="scientific">Pararhizobium capsulatum DSM 1112</name>
    <dbReference type="NCBI Taxonomy" id="1121113"/>
    <lineage>
        <taxon>Bacteria</taxon>
        <taxon>Pseudomonadati</taxon>
        <taxon>Pseudomonadota</taxon>
        <taxon>Alphaproteobacteria</taxon>
        <taxon>Hyphomicrobiales</taxon>
        <taxon>Rhizobiaceae</taxon>
        <taxon>Rhizobium/Agrobacterium group</taxon>
        <taxon>Pararhizobium</taxon>
    </lineage>
</organism>
<protein>
    <submittedName>
        <fullName evidence="2">Anti-sigma factor RsiW</fullName>
    </submittedName>
</protein>
<dbReference type="EMBL" id="JAUSVF010000001">
    <property type="protein sequence ID" value="MDQ0320812.1"/>
    <property type="molecule type" value="Genomic_DNA"/>
</dbReference>
<comment type="caution">
    <text evidence="2">The sequence shown here is derived from an EMBL/GenBank/DDBJ whole genome shotgun (WGS) entry which is preliminary data.</text>
</comment>
<accession>A0ABU0BVD3</accession>
<evidence type="ECO:0000256" key="1">
    <source>
        <dbReference type="SAM" id="Phobius"/>
    </source>
</evidence>